<dbReference type="EMBL" id="CP126648">
    <property type="protein sequence ID" value="WJZ80824.1"/>
    <property type="molecule type" value="Genomic_DNA"/>
</dbReference>
<name>A0ABY9BDJ8_VITVI</name>
<organism evidence="1 2">
    <name type="scientific">Vitis vinifera</name>
    <name type="common">Grape</name>
    <dbReference type="NCBI Taxonomy" id="29760"/>
    <lineage>
        <taxon>Eukaryota</taxon>
        <taxon>Viridiplantae</taxon>
        <taxon>Streptophyta</taxon>
        <taxon>Embryophyta</taxon>
        <taxon>Tracheophyta</taxon>
        <taxon>Spermatophyta</taxon>
        <taxon>Magnoliopsida</taxon>
        <taxon>eudicotyledons</taxon>
        <taxon>Gunneridae</taxon>
        <taxon>Pentapetalae</taxon>
        <taxon>rosids</taxon>
        <taxon>Vitales</taxon>
        <taxon>Vitaceae</taxon>
        <taxon>Viteae</taxon>
        <taxon>Vitis</taxon>
    </lineage>
</organism>
<protein>
    <submittedName>
        <fullName evidence="1">Uncharacterized protein</fullName>
    </submittedName>
</protein>
<gene>
    <name evidence="1" type="ORF">VitviT2T_000707</name>
</gene>
<reference evidence="1 2" key="1">
    <citation type="journal article" date="2023" name="Hortic Res">
        <title>The complete reference genome for grapevine (Vitis vinifera L.) genetics and breeding.</title>
        <authorList>
            <person name="Shi X."/>
            <person name="Cao S."/>
            <person name="Wang X."/>
            <person name="Huang S."/>
            <person name="Wang Y."/>
            <person name="Liu Z."/>
            <person name="Liu W."/>
            <person name="Leng X."/>
            <person name="Peng Y."/>
            <person name="Wang N."/>
            <person name="Wang Y."/>
            <person name="Ma Z."/>
            <person name="Xu X."/>
            <person name="Zhang F."/>
            <person name="Xue H."/>
            <person name="Zhong H."/>
            <person name="Wang Y."/>
            <person name="Zhang K."/>
            <person name="Velt A."/>
            <person name="Avia K."/>
            <person name="Holtgrawe D."/>
            <person name="Grimplet J."/>
            <person name="Matus J.T."/>
            <person name="Ware D."/>
            <person name="Wu X."/>
            <person name="Wang H."/>
            <person name="Liu C."/>
            <person name="Fang Y."/>
            <person name="Rustenholz C."/>
            <person name="Cheng Z."/>
            <person name="Xiao H."/>
            <person name="Zhou Y."/>
        </authorList>
    </citation>
    <scope>NUCLEOTIDE SEQUENCE [LARGE SCALE GENOMIC DNA]</scope>
    <source>
        <strain evidence="2">cv. Pinot noir / PN40024</strain>
        <tissue evidence="1">Leaf</tissue>
    </source>
</reference>
<proteinExistence type="predicted"/>
<accession>A0ABY9BDJ8</accession>
<dbReference type="Proteomes" id="UP001227230">
    <property type="component" value="Chromosome 1"/>
</dbReference>
<evidence type="ECO:0000313" key="2">
    <source>
        <dbReference type="Proteomes" id="UP001227230"/>
    </source>
</evidence>
<sequence length="102" mass="11206">MKPTKCRPILLLMRDSKSSGSLVVVDIAIATGNGVDEAVEFVEQLISGEEQRLGTEVKLEEDGDMYLEKTCLDLGCLGTRPLSFSEGKSGGLVRFRIWVSWV</sequence>
<keyword evidence="2" id="KW-1185">Reference proteome</keyword>
<evidence type="ECO:0000313" key="1">
    <source>
        <dbReference type="EMBL" id="WJZ80824.1"/>
    </source>
</evidence>